<dbReference type="Proteomes" id="UP001304298">
    <property type="component" value="Unassembled WGS sequence"/>
</dbReference>
<comment type="caution">
    <text evidence="1">The sequence shown here is derived from an EMBL/GenBank/DDBJ whole genome shotgun (WGS) entry which is preliminary data.</text>
</comment>
<organism evidence="1 2">
    <name type="scientific">Amycolatopsis heterodermiae</name>
    <dbReference type="NCBI Taxonomy" id="3110235"/>
    <lineage>
        <taxon>Bacteria</taxon>
        <taxon>Bacillati</taxon>
        <taxon>Actinomycetota</taxon>
        <taxon>Actinomycetes</taxon>
        <taxon>Pseudonocardiales</taxon>
        <taxon>Pseudonocardiaceae</taxon>
        <taxon>Amycolatopsis</taxon>
    </lineage>
</organism>
<dbReference type="RefSeq" id="WP_323323445.1">
    <property type="nucleotide sequence ID" value="NZ_JAYFSI010000001.1"/>
</dbReference>
<protein>
    <submittedName>
        <fullName evidence="1">Uncharacterized protein</fullName>
    </submittedName>
</protein>
<name>A0ABU5QXF1_9PSEU</name>
<reference evidence="1 2" key="1">
    <citation type="submission" date="2023-12" db="EMBL/GenBank/DDBJ databases">
        <title>Amycolatopsis sp. V23-08.</title>
        <authorList>
            <person name="Somphong A."/>
        </authorList>
    </citation>
    <scope>NUCLEOTIDE SEQUENCE [LARGE SCALE GENOMIC DNA]</scope>
    <source>
        <strain evidence="1 2">V23-08</strain>
    </source>
</reference>
<dbReference type="EMBL" id="JAYFSI010000001">
    <property type="protein sequence ID" value="MEA5358548.1"/>
    <property type="molecule type" value="Genomic_DNA"/>
</dbReference>
<sequence>MRLVGGCAAPSITVTTRASREDPHGSRALISEGTYESVIAQEANPVIRQIVTSLSVVRHQRPVTVALRSRGLERYPPVGLILNNSLTRRIHKIGFGVLPRSIEECILRHG</sequence>
<accession>A0ABU5QXF1</accession>
<proteinExistence type="predicted"/>
<evidence type="ECO:0000313" key="1">
    <source>
        <dbReference type="EMBL" id="MEA5358548.1"/>
    </source>
</evidence>
<evidence type="ECO:0000313" key="2">
    <source>
        <dbReference type="Proteomes" id="UP001304298"/>
    </source>
</evidence>
<keyword evidence="2" id="KW-1185">Reference proteome</keyword>
<gene>
    <name evidence="1" type="ORF">VA596_03290</name>
</gene>